<reference evidence="2 3" key="1">
    <citation type="submission" date="2016-03" db="EMBL/GenBank/DDBJ databases">
        <authorList>
            <person name="Ploux O."/>
        </authorList>
    </citation>
    <scope>NUCLEOTIDE SEQUENCE [LARGE SCALE GENOMIC DNA]</scope>
    <source>
        <strain evidence="2 3">R-45371</strain>
    </source>
</reference>
<dbReference type="PROSITE" id="PS51257">
    <property type="entry name" value="PROKAR_LIPOPROTEIN"/>
    <property type="match status" value="1"/>
</dbReference>
<dbReference type="EMBL" id="LUUH01000042">
    <property type="protein sequence ID" value="OAI05409.1"/>
    <property type="molecule type" value="Genomic_DNA"/>
</dbReference>
<dbReference type="Proteomes" id="UP000077763">
    <property type="component" value="Unassembled WGS sequence"/>
</dbReference>
<dbReference type="AlphaFoldDB" id="A0A177MKL3"/>
<feature type="signal peptide" evidence="1">
    <location>
        <begin position="1"/>
        <end position="32"/>
    </location>
</feature>
<accession>A0A177MKL3</accession>
<proteinExistence type="predicted"/>
<protein>
    <recommendedName>
        <fullName evidence="4">Outer-membrane lipoprotein LolB</fullName>
    </recommendedName>
</protein>
<evidence type="ECO:0008006" key="4">
    <source>
        <dbReference type="Google" id="ProtNLM"/>
    </source>
</evidence>
<evidence type="ECO:0000256" key="1">
    <source>
        <dbReference type="SAM" id="SignalP"/>
    </source>
</evidence>
<evidence type="ECO:0000313" key="2">
    <source>
        <dbReference type="EMBL" id="OAI05409.1"/>
    </source>
</evidence>
<name>A0A177MKL3_METMH</name>
<evidence type="ECO:0000313" key="3">
    <source>
        <dbReference type="Proteomes" id="UP000077763"/>
    </source>
</evidence>
<feature type="chain" id="PRO_5008068172" description="Outer-membrane lipoprotein LolB" evidence="1">
    <location>
        <begin position="33"/>
        <end position="249"/>
    </location>
</feature>
<gene>
    <name evidence="2" type="ORF">A1353_11525</name>
</gene>
<sequence>MFNTIFKFLSKLFALGLLVVLAACSHVPAKQAANTQIIDLSAANLPAVAAEFVTTRTGEEHEHDEHKPLPAKVSWRFWRDSQQITIERPQLGLGELWQRDGQELIHRKLYHQDQRAIEFQAGDLRMLDITPSWQKLALLLDSQLLDKLTAEEIEWTDGIPTREYQGKVADTEWHVVMRLDVGLPMLIERQHGEFSERTELLHAYSLKAAPWQPTLVNGYDVIDFADLGDKESDPFVIKVQAQMGHEHHH</sequence>
<keyword evidence="1" id="KW-0732">Signal</keyword>
<dbReference type="RefSeq" id="WP_064036415.1">
    <property type="nucleotide sequence ID" value="NZ_LUUH01000042.1"/>
</dbReference>
<organism evidence="2 3">
    <name type="scientific">Methylomonas methanica</name>
    <dbReference type="NCBI Taxonomy" id="421"/>
    <lineage>
        <taxon>Bacteria</taxon>
        <taxon>Pseudomonadati</taxon>
        <taxon>Pseudomonadota</taxon>
        <taxon>Gammaproteobacteria</taxon>
        <taxon>Methylococcales</taxon>
        <taxon>Methylococcaceae</taxon>
        <taxon>Methylomonas</taxon>
    </lineage>
</organism>
<comment type="caution">
    <text evidence="2">The sequence shown here is derived from an EMBL/GenBank/DDBJ whole genome shotgun (WGS) entry which is preliminary data.</text>
</comment>